<reference evidence="1" key="1">
    <citation type="submission" date="2022-10" db="EMBL/GenBank/DDBJ databases">
        <authorList>
            <person name="Chen Y."/>
            <person name="Dougan E. K."/>
            <person name="Chan C."/>
            <person name="Rhodes N."/>
            <person name="Thang M."/>
        </authorList>
    </citation>
    <scope>NUCLEOTIDE SEQUENCE</scope>
</reference>
<accession>A0A9P1CDK4</accession>
<evidence type="ECO:0000313" key="2">
    <source>
        <dbReference type="EMBL" id="CAL4776045.1"/>
    </source>
</evidence>
<reference evidence="2 3" key="2">
    <citation type="submission" date="2024-05" db="EMBL/GenBank/DDBJ databases">
        <authorList>
            <person name="Chen Y."/>
            <person name="Shah S."/>
            <person name="Dougan E. K."/>
            <person name="Thang M."/>
            <person name="Chan C."/>
        </authorList>
    </citation>
    <scope>NUCLEOTIDE SEQUENCE [LARGE SCALE GENOMIC DNA]</scope>
</reference>
<evidence type="ECO:0000313" key="3">
    <source>
        <dbReference type="Proteomes" id="UP001152797"/>
    </source>
</evidence>
<sequence>MATPTRLLFATFQPKGFSASESSWTTRYMISHPAVASNFHACKENPEEDDVIVGDDTDFLKMVEIIDLGDSLPRDEPENGDAPLETQELVRNPMPLYSATAPEYDQMLDAEARATGPQSSTVDESGFDAVAVVWETLVKKWSAEGAEKVDQLVDFCVWKMVRWLVSRKQPPFFKSPSMQLFLMQLWRTKAAADGIKKLQLQQVYSDGGVTLDPLFSKIFSKDSKADFMCYSGGGDLFVRGVQEYQFLHGDMRDMQMNPDDVMMPPPFLLVNFCVQALTTNGRIRMVPGKTELDWDRRTEDWSRP</sequence>
<dbReference type="AlphaFoldDB" id="A0A9P1CDK4"/>
<evidence type="ECO:0000313" key="1">
    <source>
        <dbReference type="EMBL" id="CAI3988733.1"/>
    </source>
</evidence>
<organism evidence="1">
    <name type="scientific">Cladocopium goreaui</name>
    <dbReference type="NCBI Taxonomy" id="2562237"/>
    <lineage>
        <taxon>Eukaryota</taxon>
        <taxon>Sar</taxon>
        <taxon>Alveolata</taxon>
        <taxon>Dinophyceae</taxon>
        <taxon>Suessiales</taxon>
        <taxon>Symbiodiniaceae</taxon>
        <taxon>Cladocopium</taxon>
    </lineage>
</organism>
<dbReference type="Proteomes" id="UP001152797">
    <property type="component" value="Unassembled WGS sequence"/>
</dbReference>
<dbReference type="EMBL" id="CAMXCT030001295">
    <property type="protein sequence ID" value="CAL4776045.1"/>
    <property type="molecule type" value="Genomic_DNA"/>
</dbReference>
<dbReference type="EMBL" id="CAMXCT010001295">
    <property type="protein sequence ID" value="CAI3988733.1"/>
    <property type="molecule type" value="Genomic_DNA"/>
</dbReference>
<comment type="caution">
    <text evidence="1">The sequence shown here is derived from an EMBL/GenBank/DDBJ whole genome shotgun (WGS) entry which is preliminary data.</text>
</comment>
<keyword evidence="3" id="KW-1185">Reference proteome</keyword>
<name>A0A9P1CDK4_9DINO</name>
<protein>
    <submittedName>
        <fullName evidence="1">Uncharacterized protein</fullName>
    </submittedName>
</protein>
<gene>
    <name evidence="1" type="ORF">C1SCF055_LOCUS15859</name>
</gene>
<dbReference type="EMBL" id="CAMXCT020001295">
    <property type="protein sequence ID" value="CAL1142108.1"/>
    <property type="molecule type" value="Genomic_DNA"/>
</dbReference>
<proteinExistence type="predicted"/>